<dbReference type="Proteomes" id="UP000824469">
    <property type="component" value="Unassembled WGS sequence"/>
</dbReference>
<feature type="non-terminal residue" evidence="2">
    <location>
        <position position="183"/>
    </location>
</feature>
<dbReference type="PANTHER" id="PTHR12874">
    <property type="entry name" value="F-BOX ONLY PROTEIN 48-RELATED"/>
    <property type="match status" value="1"/>
</dbReference>
<keyword evidence="3" id="KW-1185">Reference proteome</keyword>
<evidence type="ECO:0000313" key="2">
    <source>
        <dbReference type="EMBL" id="KAH9321886.1"/>
    </source>
</evidence>
<dbReference type="InterPro" id="IPR001810">
    <property type="entry name" value="F-box_dom"/>
</dbReference>
<dbReference type="Gene3D" id="1.20.1280.50">
    <property type="match status" value="1"/>
</dbReference>
<reference evidence="2 3" key="1">
    <citation type="journal article" date="2021" name="Nat. Plants">
        <title>The Taxus genome provides insights into paclitaxel biosynthesis.</title>
        <authorList>
            <person name="Xiong X."/>
            <person name="Gou J."/>
            <person name="Liao Q."/>
            <person name="Li Y."/>
            <person name="Zhou Q."/>
            <person name="Bi G."/>
            <person name="Li C."/>
            <person name="Du R."/>
            <person name="Wang X."/>
            <person name="Sun T."/>
            <person name="Guo L."/>
            <person name="Liang H."/>
            <person name="Lu P."/>
            <person name="Wu Y."/>
            <person name="Zhang Z."/>
            <person name="Ro D.K."/>
            <person name="Shang Y."/>
            <person name="Huang S."/>
            <person name="Yan J."/>
        </authorList>
    </citation>
    <scope>NUCLEOTIDE SEQUENCE [LARGE SCALE GENOMIC DNA]</scope>
    <source>
        <strain evidence="2">Ta-2019</strain>
    </source>
</reference>
<comment type="caution">
    <text evidence="2">The sequence shown here is derived from an EMBL/GenBank/DDBJ whole genome shotgun (WGS) entry which is preliminary data.</text>
</comment>
<dbReference type="PANTHER" id="PTHR12874:SF26">
    <property type="entry name" value="F-BOX PROTEIN"/>
    <property type="match status" value="1"/>
</dbReference>
<dbReference type="SUPFAM" id="SSF81383">
    <property type="entry name" value="F-box domain"/>
    <property type="match status" value="1"/>
</dbReference>
<dbReference type="OMA" id="WCDLFIE"/>
<organism evidence="2 3">
    <name type="scientific">Taxus chinensis</name>
    <name type="common">Chinese yew</name>
    <name type="synonym">Taxus wallichiana var. chinensis</name>
    <dbReference type="NCBI Taxonomy" id="29808"/>
    <lineage>
        <taxon>Eukaryota</taxon>
        <taxon>Viridiplantae</taxon>
        <taxon>Streptophyta</taxon>
        <taxon>Embryophyta</taxon>
        <taxon>Tracheophyta</taxon>
        <taxon>Spermatophyta</taxon>
        <taxon>Pinopsida</taxon>
        <taxon>Pinidae</taxon>
        <taxon>Conifers II</taxon>
        <taxon>Cupressales</taxon>
        <taxon>Taxaceae</taxon>
        <taxon>Taxus</taxon>
    </lineage>
</organism>
<dbReference type="Pfam" id="PF12937">
    <property type="entry name" value="F-box-like"/>
    <property type="match status" value="1"/>
</dbReference>
<evidence type="ECO:0000259" key="1">
    <source>
        <dbReference type="PROSITE" id="PS50181"/>
    </source>
</evidence>
<dbReference type="EMBL" id="JAHRHJ020000003">
    <property type="protein sequence ID" value="KAH9321886.1"/>
    <property type="molecule type" value="Genomic_DNA"/>
</dbReference>
<dbReference type="GO" id="GO:0019005">
    <property type="term" value="C:SCF ubiquitin ligase complex"/>
    <property type="evidence" value="ECO:0007669"/>
    <property type="project" value="TreeGrafter"/>
</dbReference>
<dbReference type="SMART" id="SM00256">
    <property type="entry name" value="FBOX"/>
    <property type="match status" value="1"/>
</dbReference>
<dbReference type="GO" id="GO:0031146">
    <property type="term" value="P:SCF-dependent proteasomal ubiquitin-dependent protein catabolic process"/>
    <property type="evidence" value="ECO:0007669"/>
    <property type="project" value="TreeGrafter"/>
</dbReference>
<dbReference type="PROSITE" id="PS50181">
    <property type="entry name" value="FBOX"/>
    <property type="match status" value="1"/>
</dbReference>
<proteinExistence type="predicted"/>
<feature type="domain" description="F-box" evidence="1">
    <location>
        <begin position="11"/>
        <end position="57"/>
    </location>
</feature>
<protein>
    <recommendedName>
        <fullName evidence="1">F-box domain-containing protein</fullName>
    </recommendedName>
</protein>
<dbReference type="InterPro" id="IPR036047">
    <property type="entry name" value="F-box-like_dom_sf"/>
</dbReference>
<accession>A0AA38GF22</accession>
<name>A0AA38GF22_TAXCH</name>
<gene>
    <name evidence="2" type="ORF">KI387_016525</name>
</gene>
<sequence length="183" mass="21296">SDLGVLDLFSFLTMENLPIEICHNIFCLLDHQHLAAAQQVCRNWNILATQDELWRNLFIKRWGTDQANFFSPLHPKTWKMMYETQDRCDRVGLGLTITCEGSDYYIVYQGEIQRWLGSKKTRKENYSKPDLETDDRSIIESNGTETLAAEKEKGPCIGLFDKILFFVGDIERASRQVKRTRIL</sequence>
<dbReference type="GO" id="GO:0005737">
    <property type="term" value="C:cytoplasm"/>
    <property type="evidence" value="ECO:0007669"/>
    <property type="project" value="TreeGrafter"/>
</dbReference>
<evidence type="ECO:0000313" key="3">
    <source>
        <dbReference type="Proteomes" id="UP000824469"/>
    </source>
</evidence>
<dbReference type="AlphaFoldDB" id="A0AA38GF22"/>